<keyword evidence="3" id="KW-0645">Protease</keyword>
<dbReference type="InterPro" id="IPR001160">
    <property type="entry name" value="Peptidase_M20C"/>
</dbReference>
<comment type="similarity">
    <text evidence="12">Belongs to the peptidase M20C family.</text>
</comment>
<dbReference type="AlphaFoldDB" id="A0A7C5DI06"/>
<dbReference type="FunFam" id="3.40.630.10:FF:000018">
    <property type="entry name" value="Aminoacyl-histidine dipeptidase PepD"/>
    <property type="match status" value="1"/>
</dbReference>
<dbReference type="PIRSF" id="PIRSF016599">
    <property type="entry name" value="Xaa-His_dipept"/>
    <property type="match status" value="1"/>
</dbReference>
<evidence type="ECO:0000256" key="15">
    <source>
        <dbReference type="ARBA" id="ARBA00076004"/>
    </source>
</evidence>
<dbReference type="Gene3D" id="3.40.630.10">
    <property type="entry name" value="Zn peptidases"/>
    <property type="match status" value="2"/>
</dbReference>
<dbReference type="EMBL" id="DRSK01000120">
    <property type="protein sequence ID" value="HHE07687.1"/>
    <property type="molecule type" value="Genomic_DNA"/>
</dbReference>
<dbReference type="InterPro" id="IPR011650">
    <property type="entry name" value="Peptidase_M20_dimer"/>
</dbReference>
<dbReference type="InterPro" id="IPR002933">
    <property type="entry name" value="Peptidase_M20"/>
</dbReference>
<name>A0A7C5DI06_9CHLB</name>
<evidence type="ECO:0000256" key="9">
    <source>
        <dbReference type="ARBA" id="ARBA00036421"/>
    </source>
</evidence>
<dbReference type="SUPFAM" id="SSF53187">
    <property type="entry name" value="Zn-dependent exopeptidases"/>
    <property type="match status" value="1"/>
</dbReference>
<keyword evidence="6" id="KW-0862">Zinc</keyword>
<dbReference type="PANTHER" id="PTHR43501">
    <property type="entry name" value="CYTOSOL NON-SPECIFIC DIPEPTIDASE"/>
    <property type="match status" value="1"/>
</dbReference>
<evidence type="ECO:0000256" key="5">
    <source>
        <dbReference type="ARBA" id="ARBA00022801"/>
    </source>
</evidence>
<comment type="catalytic activity">
    <reaction evidence="9">
        <text>Hydrolysis of dipeptides, preferentially hydrophobic dipeptides including prolyl amino acids.</text>
        <dbReference type="EC" id="3.4.13.18"/>
    </reaction>
</comment>
<evidence type="ECO:0000256" key="11">
    <source>
        <dbReference type="ARBA" id="ARBA00044252"/>
    </source>
</evidence>
<dbReference type="FunFam" id="3.40.630.10:FF:000015">
    <property type="entry name" value="Aminoacyl-histidine dipeptidase PepD"/>
    <property type="match status" value="1"/>
</dbReference>
<evidence type="ECO:0000256" key="13">
    <source>
        <dbReference type="ARBA" id="ARBA00071271"/>
    </source>
</evidence>
<evidence type="ECO:0000256" key="1">
    <source>
        <dbReference type="ARBA" id="ARBA00001941"/>
    </source>
</evidence>
<keyword evidence="7" id="KW-0482">Metalloprotease</keyword>
<evidence type="ECO:0000256" key="14">
    <source>
        <dbReference type="ARBA" id="ARBA00075285"/>
    </source>
</evidence>
<sequence>MSTSISELEPRGLWSHFYRLTQIPRPSGHEQQVREYVADFGRSLGLESAIDEAGNVIIRKPATKGMVHHRGVILQAHLDMVPQKNSDSDHVFERDPLDVFIDNGWVRARGTTLGADNGIGVAAVMAVLESESIAHGPLEALFTANEEAGMTGAMGLNPELLNGEILLNLDSEDEGELFIGCAGGLDGTMSISYCEELVPSDFTGFELRVSGLKGGHSGLDIHLGRGNANKIMNRLLQAGRDCCASKLASIDGGSLRNAIPREAFALVAVPSDRMEHFIETLQQLGVTITNELAESDPGLLIGILPVDAPATVIDNESFERFLQAVADCPNGVMRMSGEIKGMVETSNNLARVQSTDGVISVECLLRSSVDSSLEALATSIRSVAERLRASASFGGGYPGWKPDPDSPILKLMRRLYEERFGAAPEVKAIHAGLECGIIGSSYPALDMISFGPTIRFPHSPDEKIECASVPKFWDFLVDVLAGIPEK</sequence>
<keyword evidence="5" id="KW-0378">Hydrolase</keyword>
<keyword evidence="8" id="KW-0170">Cobalt</keyword>
<reference evidence="19" key="1">
    <citation type="journal article" date="2020" name="mSystems">
        <title>Genome- and Community-Level Interaction Insights into Carbon Utilization and Element Cycling Functions of Hydrothermarchaeota in Hydrothermal Sediment.</title>
        <authorList>
            <person name="Zhou Z."/>
            <person name="Liu Y."/>
            <person name="Xu W."/>
            <person name="Pan J."/>
            <person name="Luo Z.H."/>
            <person name="Li M."/>
        </authorList>
    </citation>
    <scope>NUCLEOTIDE SEQUENCE [LARGE SCALE GENOMIC DNA]</scope>
    <source>
        <strain evidence="19">HyVt-628</strain>
    </source>
</reference>
<evidence type="ECO:0000256" key="17">
    <source>
        <dbReference type="ARBA" id="ARBA00078074"/>
    </source>
</evidence>
<dbReference type="PRINTS" id="PR00934">
    <property type="entry name" value="XHISDIPTASE"/>
</dbReference>
<evidence type="ECO:0000256" key="4">
    <source>
        <dbReference type="ARBA" id="ARBA00022723"/>
    </source>
</evidence>
<dbReference type="PANTHER" id="PTHR43501:SF1">
    <property type="entry name" value="CYTOSOL NON-SPECIFIC DIPEPTIDASE"/>
    <property type="match status" value="1"/>
</dbReference>
<dbReference type="GO" id="GO:0005829">
    <property type="term" value="C:cytosol"/>
    <property type="evidence" value="ECO:0007669"/>
    <property type="project" value="TreeGrafter"/>
</dbReference>
<evidence type="ECO:0000256" key="2">
    <source>
        <dbReference type="ARBA" id="ARBA00001947"/>
    </source>
</evidence>
<comment type="caution">
    <text evidence="19">The sequence shown here is derived from an EMBL/GenBank/DDBJ whole genome shotgun (WGS) entry which is preliminary data.</text>
</comment>
<evidence type="ECO:0000256" key="7">
    <source>
        <dbReference type="ARBA" id="ARBA00023049"/>
    </source>
</evidence>
<evidence type="ECO:0000256" key="8">
    <source>
        <dbReference type="ARBA" id="ARBA00023285"/>
    </source>
</evidence>
<keyword evidence="4" id="KW-0479">Metal-binding</keyword>
<accession>A0A7C5DI06</accession>
<dbReference type="GO" id="GO:0046872">
    <property type="term" value="F:metal ion binding"/>
    <property type="evidence" value="ECO:0007669"/>
    <property type="project" value="UniProtKB-KW"/>
</dbReference>
<evidence type="ECO:0000256" key="16">
    <source>
        <dbReference type="ARBA" id="ARBA00077688"/>
    </source>
</evidence>
<evidence type="ECO:0000256" key="12">
    <source>
        <dbReference type="ARBA" id="ARBA00061423"/>
    </source>
</evidence>
<evidence type="ECO:0000256" key="6">
    <source>
        <dbReference type="ARBA" id="ARBA00022833"/>
    </source>
</evidence>
<dbReference type="GO" id="GO:0006508">
    <property type="term" value="P:proteolysis"/>
    <property type="evidence" value="ECO:0007669"/>
    <property type="project" value="UniProtKB-KW"/>
</dbReference>
<dbReference type="CDD" id="cd03890">
    <property type="entry name" value="M20_pepD"/>
    <property type="match status" value="1"/>
</dbReference>
<dbReference type="Pfam" id="PF07687">
    <property type="entry name" value="M20_dimer"/>
    <property type="match status" value="1"/>
</dbReference>
<gene>
    <name evidence="19" type="ORF">ENL01_02055</name>
</gene>
<evidence type="ECO:0000313" key="19">
    <source>
        <dbReference type="EMBL" id="HHE07687.1"/>
    </source>
</evidence>
<evidence type="ECO:0000256" key="3">
    <source>
        <dbReference type="ARBA" id="ARBA00022670"/>
    </source>
</evidence>
<protein>
    <recommendedName>
        <fullName evidence="13">Cytosol non-specific dipeptidase</fullName>
        <ecNumber evidence="10">3.4.13.18</ecNumber>
    </recommendedName>
    <alternativeName>
        <fullName evidence="16">Aminoacyl-histidine dipeptidase</fullName>
    </alternativeName>
    <alternativeName>
        <fullName evidence="15">Beta-alanyl-histidine dipeptidase</fullName>
    </alternativeName>
    <alternativeName>
        <fullName evidence="14">Carnosinase</fullName>
    </alternativeName>
    <alternativeName>
        <fullName evidence="11">Peptidase D</fullName>
    </alternativeName>
    <alternativeName>
        <fullName evidence="17">Xaa-His dipeptidase</fullName>
    </alternativeName>
</protein>
<dbReference type="GO" id="GO:0070573">
    <property type="term" value="F:metallodipeptidase activity"/>
    <property type="evidence" value="ECO:0007669"/>
    <property type="project" value="TreeGrafter"/>
</dbReference>
<dbReference type="NCBIfam" id="TIGR01893">
    <property type="entry name" value="aa-his-dipept"/>
    <property type="match status" value="1"/>
</dbReference>
<proteinExistence type="inferred from homology"/>
<comment type="cofactor">
    <cofactor evidence="2">
        <name>Zn(2+)</name>
        <dbReference type="ChEBI" id="CHEBI:29105"/>
    </cofactor>
</comment>
<feature type="domain" description="Peptidase M20 dimerisation" evidence="18">
    <location>
        <begin position="210"/>
        <end position="284"/>
    </location>
</feature>
<evidence type="ECO:0000256" key="10">
    <source>
        <dbReference type="ARBA" id="ARBA00038976"/>
    </source>
</evidence>
<evidence type="ECO:0000259" key="18">
    <source>
        <dbReference type="Pfam" id="PF07687"/>
    </source>
</evidence>
<organism evidence="19">
    <name type="scientific">Chlorobaculum parvum</name>
    <dbReference type="NCBI Taxonomy" id="274539"/>
    <lineage>
        <taxon>Bacteria</taxon>
        <taxon>Pseudomonadati</taxon>
        <taxon>Chlorobiota</taxon>
        <taxon>Chlorobiia</taxon>
        <taxon>Chlorobiales</taxon>
        <taxon>Chlorobiaceae</taxon>
        <taxon>Chlorobaculum</taxon>
    </lineage>
</organism>
<dbReference type="EC" id="3.4.13.18" evidence="10"/>
<comment type="cofactor">
    <cofactor evidence="1">
        <name>Co(2+)</name>
        <dbReference type="ChEBI" id="CHEBI:48828"/>
    </cofactor>
</comment>
<dbReference type="Proteomes" id="UP000886059">
    <property type="component" value="Unassembled WGS sequence"/>
</dbReference>
<dbReference type="Pfam" id="PF01546">
    <property type="entry name" value="Peptidase_M20"/>
    <property type="match status" value="1"/>
</dbReference>